<dbReference type="CDD" id="cd02537">
    <property type="entry name" value="GT8_Glycogenin"/>
    <property type="match status" value="1"/>
</dbReference>
<protein>
    <submittedName>
        <fullName evidence="1">Glycosyltransferase family 8 protein</fullName>
    </submittedName>
</protein>
<comment type="caution">
    <text evidence="1">The sequence shown here is derived from an EMBL/GenBank/DDBJ whole genome shotgun (WGS) entry which is preliminary data.</text>
</comment>
<evidence type="ECO:0000313" key="2">
    <source>
        <dbReference type="Proteomes" id="UP001597112"/>
    </source>
</evidence>
<evidence type="ECO:0000313" key="1">
    <source>
        <dbReference type="EMBL" id="MFD1001684.1"/>
    </source>
</evidence>
<dbReference type="RefSeq" id="WP_377581847.1">
    <property type="nucleotide sequence ID" value="NZ_JBHTKA010000007.1"/>
</dbReference>
<dbReference type="InterPro" id="IPR002495">
    <property type="entry name" value="Glyco_trans_8"/>
</dbReference>
<dbReference type="Proteomes" id="UP001597112">
    <property type="component" value="Unassembled WGS sequence"/>
</dbReference>
<dbReference type="EMBL" id="JBHTKA010000007">
    <property type="protein sequence ID" value="MFD1001684.1"/>
    <property type="molecule type" value="Genomic_DNA"/>
</dbReference>
<dbReference type="PANTHER" id="PTHR11183">
    <property type="entry name" value="GLYCOGENIN SUBFAMILY MEMBER"/>
    <property type="match status" value="1"/>
</dbReference>
<dbReference type="Pfam" id="PF01501">
    <property type="entry name" value="Glyco_transf_8"/>
    <property type="match status" value="1"/>
</dbReference>
<organism evidence="1 2">
    <name type="scientific">Ohtaekwangia kribbensis</name>
    <dbReference type="NCBI Taxonomy" id="688913"/>
    <lineage>
        <taxon>Bacteria</taxon>
        <taxon>Pseudomonadati</taxon>
        <taxon>Bacteroidota</taxon>
        <taxon>Cytophagia</taxon>
        <taxon>Cytophagales</taxon>
        <taxon>Fulvivirgaceae</taxon>
        <taxon>Ohtaekwangia</taxon>
    </lineage>
</organism>
<sequence length="284" mass="32905">MRYTYVTMLYSDNFLPGLLVLHHSLKKAHSKYPLLVLVTANVSKDIIFMITSLGMQTERFDFIVNPDATKPARFREMYSKLYIFGMEHYDKIVYIDSDMLVCANIDILFSKKHLSAANSGGMLPEHTDWKDLNAGLLVVVPNRATLNDMLSKIDSVTSSDGGDQGFLHSYYPNWRMEEELHLDHGYNMFPAILERYHELFGYTIATPLDDPSTERLVRVIHFCGPTKPWDKRFDYKNCLGMNRVTVDLWRNCLHDFLSLLPINAVRFFHTYGVQDFVKDEELIV</sequence>
<gene>
    <name evidence="1" type="ORF">ACFQ21_20300</name>
</gene>
<dbReference type="SUPFAM" id="SSF53448">
    <property type="entry name" value="Nucleotide-diphospho-sugar transferases"/>
    <property type="match status" value="1"/>
</dbReference>
<dbReference type="InterPro" id="IPR029044">
    <property type="entry name" value="Nucleotide-diphossugar_trans"/>
</dbReference>
<dbReference type="InterPro" id="IPR050587">
    <property type="entry name" value="GNT1/Glycosyltrans_8"/>
</dbReference>
<keyword evidence="2" id="KW-1185">Reference proteome</keyword>
<dbReference type="Gene3D" id="3.90.550.10">
    <property type="entry name" value="Spore Coat Polysaccharide Biosynthesis Protein SpsA, Chain A"/>
    <property type="match status" value="1"/>
</dbReference>
<reference evidence="2" key="1">
    <citation type="journal article" date="2019" name="Int. J. Syst. Evol. Microbiol.">
        <title>The Global Catalogue of Microorganisms (GCM) 10K type strain sequencing project: providing services to taxonomists for standard genome sequencing and annotation.</title>
        <authorList>
            <consortium name="The Broad Institute Genomics Platform"/>
            <consortium name="The Broad Institute Genome Sequencing Center for Infectious Disease"/>
            <person name="Wu L."/>
            <person name="Ma J."/>
        </authorList>
    </citation>
    <scope>NUCLEOTIDE SEQUENCE [LARGE SCALE GENOMIC DNA]</scope>
    <source>
        <strain evidence="2">CCUG 58938</strain>
    </source>
</reference>
<name>A0ABW3K6C7_9BACT</name>
<accession>A0ABW3K6C7</accession>
<proteinExistence type="predicted"/>